<accession>A0A1I0L7X8</accession>
<evidence type="ECO:0008006" key="3">
    <source>
        <dbReference type="Google" id="ProtNLM"/>
    </source>
</evidence>
<proteinExistence type="predicted"/>
<dbReference type="RefSeq" id="WP_093525423.1">
    <property type="nucleotide sequence ID" value="NZ_FOIJ01000021.1"/>
</dbReference>
<dbReference type="SUPFAM" id="SSF53300">
    <property type="entry name" value="vWA-like"/>
    <property type="match status" value="1"/>
</dbReference>
<evidence type="ECO:0000313" key="2">
    <source>
        <dbReference type="Proteomes" id="UP000199181"/>
    </source>
</evidence>
<organism evidence="1 2">
    <name type="scientific">Stigmatella erecta</name>
    <dbReference type="NCBI Taxonomy" id="83460"/>
    <lineage>
        <taxon>Bacteria</taxon>
        <taxon>Pseudomonadati</taxon>
        <taxon>Myxococcota</taxon>
        <taxon>Myxococcia</taxon>
        <taxon>Myxococcales</taxon>
        <taxon>Cystobacterineae</taxon>
        <taxon>Archangiaceae</taxon>
        <taxon>Stigmatella</taxon>
    </lineage>
</organism>
<protein>
    <recommendedName>
        <fullName evidence="3">VWFA domain-containing protein</fullName>
    </recommendedName>
</protein>
<evidence type="ECO:0000313" key="1">
    <source>
        <dbReference type="EMBL" id="SEU35772.1"/>
    </source>
</evidence>
<dbReference type="Proteomes" id="UP000199181">
    <property type="component" value="Unassembled WGS sequence"/>
</dbReference>
<dbReference type="EMBL" id="FOIJ01000021">
    <property type="protein sequence ID" value="SEU35772.1"/>
    <property type="molecule type" value="Genomic_DNA"/>
</dbReference>
<name>A0A1I0L7X8_9BACT</name>
<dbReference type="InterPro" id="IPR036465">
    <property type="entry name" value="vWFA_dom_sf"/>
</dbReference>
<sequence>MGYGSYSYEAHQALTQARKDLPAQQVFRQRECHPKMNPKGVKLRESRDSAEHPNSLAVVFALDVSGSMGEIPDLLARQHLPSFMKTLLEAGVADPQVMFMAIGNAFADQAPLQVGQFESSEQQMDQWLTHMYLEGGGGGLGETYELALYFAAEHTALDCLEKRQKKGYLFITGDEPAFETASREHIRRIIGDSVPEDLPLVQVLQQVEQSYEVFFLLPDRNRRTYSTFWFQYLGDRAICMESPEDTCLVAAGIVALRERVTPHLEALADRLRQQKLPETRIQGIVNTLRPWARRLPGAAKR</sequence>
<reference evidence="2" key="1">
    <citation type="submission" date="2016-10" db="EMBL/GenBank/DDBJ databases">
        <authorList>
            <person name="Varghese N."/>
            <person name="Submissions S."/>
        </authorList>
    </citation>
    <scope>NUCLEOTIDE SEQUENCE [LARGE SCALE GENOMIC DNA]</scope>
    <source>
        <strain evidence="2">DSM 16858</strain>
    </source>
</reference>
<dbReference type="AlphaFoldDB" id="A0A1I0L7X8"/>
<keyword evidence="2" id="KW-1185">Reference proteome</keyword>
<gene>
    <name evidence="1" type="ORF">SAMN05443639_12130</name>
</gene>